<organism evidence="1 2">
    <name type="scientific">Capnocytophaga gingivalis</name>
    <dbReference type="NCBI Taxonomy" id="1017"/>
    <lineage>
        <taxon>Bacteria</taxon>
        <taxon>Pseudomonadati</taxon>
        <taxon>Bacteroidota</taxon>
        <taxon>Flavobacteriia</taxon>
        <taxon>Flavobacteriales</taxon>
        <taxon>Flavobacteriaceae</taxon>
        <taxon>Capnocytophaga</taxon>
    </lineage>
</organism>
<proteinExistence type="predicted"/>
<dbReference type="Proteomes" id="UP001324270">
    <property type="component" value="Unassembled WGS sequence"/>
</dbReference>
<accession>A0ABU5YBW3</accession>
<name>A0ABU5YBW3_9FLAO</name>
<comment type="caution">
    <text evidence="1">The sequence shown here is derived from an EMBL/GenBank/DDBJ whole genome shotgun (WGS) entry which is preliminary data.</text>
</comment>
<reference evidence="1 2" key="1">
    <citation type="submission" date="2023-12" db="EMBL/GenBank/DDBJ databases">
        <title>Genomic sequences of Capnocytophaga and Parvimonas strains.</title>
        <authorList>
            <person name="Watt R.M."/>
            <person name="Wang M."/>
            <person name="Yang T."/>
            <person name="Tong W.M."/>
        </authorList>
    </citation>
    <scope>NUCLEOTIDE SEQUENCE [LARGE SCALE GENOMIC DNA]</scope>
    <source>
        <strain evidence="1 2">CCUG 13156</strain>
    </source>
</reference>
<evidence type="ECO:0000313" key="1">
    <source>
        <dbReference type="EMBL" id="MEB3040854.1"/>
    </source>
</evidence>
<dbReference type="EMBL" id="JAYKBV010000011">
    <property type="protein sequence ID" value="MEB3040854.1"/>
    <property type="molecule type" value="Genomic_DNA"/>
</dbReference>
<dbReference type="RefSeq" id="WP_323979685.1">
    <property type="nucleotide sequence ID" value="NZ_JAYKBV010000011.1"/>
</dbReference>
<evidence type="ECO:0000313" key="2">
    <source>
        <dbReference type="Proteomes" id="UP001324270"/>
    </source>
</evidence>
<gene>
    <name evidence="1" type="ORF">VJJ49_09175</name>
</gene>
<keyword evidence="2" id="KW-1185">Reference proteome</keyword>
<protein>
    <submittedName>
        <fullName evidence="1">Uncharacterized protein</fullName>
    </submittedName>
</protein>
<feature type="non-terminal residue" evidence="1">
    <location>
        <position position="72"/>
    </location>
</feature>
<sequence>MKSEKCSQANELGYVVKSEECNQQIPNTSVVSHMCRGELQFALQQESQFALQQESQFALQQESQFALQQESQ</sequence>